<protein>
    <submittedName>
        <fullName evidence="1">Uncharacterized protein</fullName>
    </submittedName>
</protein>
<proteinExistence type="predicted"/>
<name>A0A7J7S7U5_RHIFE</name>
<comment type="caution">
    <text evidence="1">The sequence shown here is derived from an EMBL/GenBank/DDBJ whole genome shotgun (WGS) entry which is preliminary data.</text>
</comment>
<evidence type="ECO:0000313" key="2">
    <source>
        <dbReference type="Proteomes" id="UP000585614"/>
    </source>
</evidence>
<accession>A0A7J7S7U5</accession>
<sequence length="184" mass="20543">MFSSCCHSSVQGCFSSMLVSSGEYELSSLHTPSHFLEVIRKDFSPLCSKGAGDGEEARLCAVLQRETGASYRQTSHPTATPRFQYSKIWSWDMIIKNLDKNHKKTQPGKSFLENLLSTGIVFELKDSEKHFSGPGWSSLATHSTQGLTHSRRTCRANSYREIPAVFESPDTGLNGFIAKFSYVY</sequence>
<dbReference type="EMBL" id="JACAGC010000023">
    <property type="protein sequence ID" value="KAF6284472.1"/>
    <property type="molecule type" value="Genomic_DNA"/>
</dbReference>
<organism evidence="1 2">
    <name type="scientific">Rhinolophus ferrumequinum</name>
    <name type="common">Greater horseshoe bat</name>
    <dbReference type="NCBI Taxonomy" id="59479"/>
    <lineage>
        <taxon>Eukaryota</taxon>
        <taxon>Metazoa</taxon>
        <taxon>Chordata</taxon>
        <taxon>Craniata</taxon>
        <taxon>Vertebrata</taxon>
        <taxon>Euteleostomi</taxon>
        <taxon>Mammalia</taxon>
        <taxon>Eutheria</taxon>
        <taxon>Laurasiatheria</taxon>
        <taxon>Chiroptera</taxon>
        <taxon>Yinpterochiroptera</taxon>
        <taxon>Rhinolophoidea</taxon>
        <taxon>Rhinolophidae</taxon>
        <taxon>Rhinolophinae</taxon>
        <taxon>Rhinolophus</taxon>
    </lineage>
</organism>
<dbReference type="Proteomes" id="UP000585614">
    <property type="component" value="Unassembled WGS sequence"/>
</dbReference>
<dbReference type="AlphaFoldDB" id="A0A7J7S7U5"/>
<reference evidence="1 2" key="1">
    <citation type="journal article" date="2020" name="Nature">
        <title>Six reference-quality genomes reveal evolution of bat adaptations.</title>
        <authorList>
            <person name="Jebb D."/>
            <person name="Huang Z."/>
            <person name="Pippel M."/>
            <person name="Hughes G.M."/>
            <person name="Lavrichenko K."/>
            <person name="Devanna P."/>
            <person name="Winkler S."/>
            <person name="Jermiin L.S."/>
            <person name="Skirmuntt E.C."/>
            <person name="Katzourakis A."/>
            <person name="Burkitt-Gray L."/>
            <person name="Ray D.A."/>
            <person name="Sullivan K.A.M."/>
            <person name="Roscito J.G."/>
            <person name="Kirilenko B.M."/>
            <person name="Davalos L.M."/>
            <person name="Corthals A.P."/>
            <person name="Power M.L."/>
            <person name="Jones G."/>
            <person name="Ransome R.D."/>
            <person name="Dechmann D.K.N."/>
            <person name="Locatelli A.G."/>
            <person name="Puechmaille S.J."/>
            <person name="Fedrigo O."/>
            <person name="Jarvis E.D."/>
            <person name="Hiller M."/>
            <person name="Vernes S.C."/>
            <person name="Myers E.W."/>
            <person name="Teeling E.C."/>
        </authorList>
    </citation>
    <scope>NUCLEOTIDE SEQUENCE [LARGE SCALE GENOMIC DNA]</scope>
    <source>
        <strain evidence="1">MRhiFer1</strain>
        <tissue evidence="1">Lung</tissue>
    </source>
</reference>
<evidence type="ECO:0000313" key="1">
    <source>
        <dbReference type="EMBL" id="KAF6284472.1"/>
    </source>
</evidence>
<gene>
    <name evidence="1" type="ORF">mRhiFer1_009235</name>
</gene>